<proteinExistence type="predicted"/>
<evidence type="ECO:0000256" key="1">
    <source>
        <dbReference type="ARBA" id="ARBA00001947"/>
    </source>
</evidence>
<evidence type="ECO:0000259" key="6">
    <source>
        <dbReference type="Pfam" id="PF07687"/>
    </source>
</evidence>
<keyword evidence="3" id="KW-0378">Hydrolase</keyword>
<dbReference type="EMBL" id="FNOP01000004">
    <property type="protein sequence ID" value="SDW67819.1"/>
    <property type="molecule type" value="Genomic_DNA"/>
</dbReference>
<comment type="caution">
    <text evidence="7">The sequence shown here is derived from an EMBL/GenBank/DDBJ whole genome shotgun (WGS) entry which is preliminary data.</text>
</comment>
<accession>A0A1H2VIV3</accession>
<feature type="domain" description="Peptidase M20 dimerisation" evidence="6">
    <location>
        <begin position="185"/>
        <end position="286"/>
    </location>
</feature>
<dbReference type="Pfam" id="PF01546">
    <property type="entry name" value="Peptidase_M20"/>
    <property type="match status" value="1"/>
</dbReference>
<dbReference type="InterPro" id="IPR001261">
    <property type="entry name" value="ArgE/DapE_CS"/>
</dbReference>
<evidence type="ECO:0000313" key="7">
    <source>
        <dbReference type="EMBL" id="SDW67819.1"/>
    </source>
</evidence>
<comment type="cofactor">
    <cofactor evidence="1">
        <name>Zn(2+)</name>
        <dbReference type="ChEBI" id="CHEBI:29105"/>
    </cofactor>
</comment>
<protein>
    <submittedName>
        <fullName evidence="7">Glutamate carboxypeptidase</fullName>
    </submittedName>
</protein>
<dbReference type="AlphaFoldDB" id="A0A1H2VIV3"/>
<evidence type="ECO:0000256" key="4">
    <source>
        <dbReference type="ARBA" id="ARBA00022833"/>
    </source>
</evidence>
<dbReference type="RefSeq" id="WP_074705131.1">
    <property type="nucleotide sequence ID" value="NZ_CAMEFB010000014.1"/>
</dbReference>
<keyword evidence="7" id="KW-0121">Carboxypeptidase</keyword>
<dbReference type="SUPFAM" id="SSF55031">
    <property type="entry name" value="Bacterial exopeptidase dimerisation domain"/>
    <property type="match status" value="1"/>
</dbReference>
<evidence type="ECO:0000256" key="3">
    <source>
        <dbReference type="ARBA" id="ARBA00022801"/>
    </source>
</evidence>
<dbReference type="InterPro" id="IPR036264">
    <property type="entry name" value="Bact_exopeptidase_dim_dom"/>
</dbReference>
<dbReference type="InterPro" id="IPR017150">
    <property type="entry name" value="Pept_M20_glutamate_carboxypep"/>
</dbReference>
<gene>
    <name evidence="7" type="ORF">SAMN05216495_10449</name>
</gene>
<dbReference type="PANTHER" id="PTHR43808:SF9">
    <property type="entry name" value="BLL0789 PROTEIN"/>
    <property type="match status" value="1"/>
</dbReference>
<dbReference type="PANTHER" id="PTHR43808">
    <property type="entry name" value="ACETYLORNITHINE DEACETYLASE"/>
    <property type="match status" value="1"/>
</dbReference>
<dbReference type="CDD" id="cd03885">
    <property type="entry name" value="M20_CPDG2"/>
    <property type="match status" value="1"/>
</dbReference>
<evidence type="ECO:0000256" key="2">
    <source>
        <dbReference type="ARBA" id="ARBA00022723"/>
    </source>
</evidence>
<feature type="active site" evidence="5">
    <location>
        <position position="88"/>
    </location>
</feature>
<dbReference type="Pfam" id="PF07687">
    <property type="entry name" value="M20_dimer"/>
    <property type="match status" value="1"/>
</dbReference>
<dbReference type="Gene3D" id="3.40.630.10">
    <property type="entry name" value="Zn peptidases"/>
    <property type="match status" value="1"/>
</dbReference>
<dbReference type="InterPro" id="IPR050072">
    <property type="entry name" value="Peptidase_M20A"/>
</dbReference>
<evidence type="ECO:0000256" key="5">
    <source>
        <dbReference type="PIRSR" id="PIRSR037238-1"/>
    </source>
</evidence>
<dbReference type="GO" id="GO:0046872">
    <property type="term" value="F:metal ion binding"/>
    <property type="evidence" value="ECO:0007669"/>
    <property type="project" value="UniProtKB-KW"/>
</dbReference>
<dbReference type="GO" id="GO:0004180">
    <property type="term" value="F:carboxypeptidase activity"/>
    <property type="evidence" value="ECO:0007669"/>
    <property type="project" value="UniProtKB-KW"/>
</dbReference>
<keyword evidence="2" id="KW-0479">Metal-binding</keyword>
<keyword evidence="7" id="KW-0645">Protease</keyword>
<dbReference type="Proteomes" id="UP000182379">
    <property type="component" value="Unassembled WGS sequence"/>
</dbReference>
<dbReference type="SUPFAM" id="SSF53187">
    <property type="entry name" value="Zn-dependent exopeptidases"/>
    <property type="match status" value="1"/>
</dbReference>
<dbReference type="PROSITE" id="PS00758">
    <property type="entry name" value="ARGE_DAPE_CPG2_1"/>
    <property type="match status" value="1"/>
</dbReference>
<reference evidence="7 8" key="1">
    <citation type="submission" date="2016-10" db="EMBL/GenBank/DDBJ databases">
        <authorList>
            <person name="Varghese N."/>
            <person name="Submissions S."/>
        </authorList>
    </citation>
    <scope>NUCLEOTIDE SEQUENCE [LARGE SCALE GENOMIC DNA]</scope>
    <source>
        <strain evidence="7 8">WCC6</strain>
    </source>
</reference>
<evidence type="ECO:0000313" key="8">
    <source>
        <dbReference type="Proteomes" id="UP000182379"/>
    </source>
</evidence>
<dbReference type="InterPro" id="IPR002933">
    <property type="entry name" value="Peptidase_M20"/>
</dbReference>
<dbReference type="InterPro" id="IPR011650">
    <property type="entry name" value="Peptidase_M20_dimer"/>
</dbReference>
<name>A0A1H2VIV3_ACIFE</name>
<organism evidence="7 8">
    <name type="scientific">Acidaminococcus fermentans</name>
    <dbReference type="NCBI Taxonomy" id="905"/>
    <lineage>
        <taxon>Bacteria</taxon>
        <taxon>Bacillati</taxon>
        <taxon>Bacillota</taxon>
        <taxon>Negativicutes</taxon>
        <taxon>Acidaminococcales</taxon>
        <taxon>Acidaminococcaceae</taxon>
        <taxon>Acidaminococcus</taxon>
    </lineage>
</organism>
<dbReference type="Gene3D" id="3.30.70.360">
    <property type="match status" value="1"/>
</dbReference>
<feature type="active site" description="Proton acceptor" evidence="5">
    <location>
        <position position="148"/>
    </location>
</feature>
<dbReference type="PIRSF" id="PIRSF037238">
    <property type="entry name" value="Carboxypeptidase_G2"/>
    <property type="match status" value="1"/>
</dbReference>
<keyword evidence="4" id="KW-0862">Zinc</keyword>
<sequence length="384" mass="42254">MEQQQEKIREAVESFRQDMLDFWKDLINFQAGSKEKDRMQTLMEKVSAYLERQGMESELVESGAAPLIRAWSGKERAGQPILLSGHLDTVFPNGSYPENPFTIREGKAYGPGVCDMKGGIVMAVYLARVLEKIGYDRHPIKLLFVPDEETTHQGSRAAQLLAEEARGCLCAFNLETGRMDNCLTVGRKGCMDAWITVHGKAGHVGNAYTRSANAIEEMAHKIIALRALTDLEKGRIVSTDIISGGTVSNAVADTCRIEVDCRYDYNEDKEKLQEAIRAICAETHVPGTRTEVEFPAFMPVFERTEGNDRLLDLVNQEARAFGIPAFGAAHPGGCSDASFMAQAGIPILDSVGVQGDGAHTLQEYAIVETMFERTMLLAAAICRL</sequence>